<dbReference type="AlphaFoldDB" id="A0A1I0LAF9"/>
<feature type="domain" description="AAA+ ATPase" evidence="1">
    <location>
        <begin position="147"/>
        <end position="326"/>
    </location>
</feature>
<dbReference type="OrthoDB" id="3349744at2"/>
<sequence>MDALDWTGHMTALGRQLRLLEERAKAKVPGLDRVEAIREANKRLSEDQRLKGTTVSQWFAKNRVPKDFPPLWELVKVLLEMTEGEKEQPWWNARRASWHELWEEAARHRSPKEPAPSNPPVISLPAEPEGFVGRERAVGKVLAALDERRTVVLTGMPGVGKTALALRVAHEALRSGRFPGGALFADLDGYAAAPGSALEGLLWPLGVRDLPAGEAARAATFRSTLAERSDALLIVVDNVASAAALESLLPGLGGHRVLAASRHSLPSLAGAYTYELGVLTVDESIALLATALRLADESDLRIEENAEQARRLMRLCGRLPLALRIAAALLKGDRFGSLAALADDLADEHGRLDKLKYPDKRQRGVRAAFRLSYRQLPEKLRRLLVLLSWNPRYTVDEDILELWRLTGTPVKPYLTTEGAAVLCRTTPPEIRPHLLELRRAHLLEQHRWEHGIPPERWRLHDLVILFARERTDKDGLREEAGEAIHRFLHYCLEQDFANDSQLHLEADGVRFATVRFHEELGCLVLVPTGEFPEGLVPGGTWNDEHQVWIPADSEEARASLRAAWKKDMERRWAVRPFAARCGHIQCRLNAERELLAVVQLLKRTLSGRRMVRELVCEDHHYATVRFDEGLGVYVLKVEQDAVDGIPEMRRLLDRVLDWDESHQLWLFTPKG</sequence>
<dbReference type="SUPFAM" id="SSF52540">
    <property type="entry name" value="P-loop containing nucleoside triphosphate hydrolases"/>
    <property type="match status" value="1"/>
</dbReference>
<dbReference type="Gene3D" id="3.40.50.300">
    <property type="entry name" value="P-loop containing nucleotide triphosphate hydrolases"/>
    <property type="match status" value="1"/>
</dbReference>
<dbReference type="Proteomes" id="UP000199361">
    <property type="component" value="Unassembled WGS sequence"/>
</dbReference>
<protein>
    <submittedName>
        <fullName evidence="2">NB-ARC domain-containing protein</fullName>
    </submittedName>
</protein>
<dbReference type="EMBL" id="FOHX01000014">
    <property type="protein sequence ID" value="SEU37060.1"/>
    <property type="molecule type" value="Genomic_DNA"/>
</dbReference>
<organism evidence="2 3">
    <name type="scientific">Nonomuraea wenchangensis</name>
    <dbReference type="NCBI Taxonomy" id="568860"/>
    <lineage>
        <taxon>Bacteria</taxon>
        <taxon>Bacillati</taxon>
        <taxon>Actinomycetota</taxon>
        <taxon>Actinomycetes</taxon>
        <taxon>Streptosporangiales</taxon>
        <taxon>Streptosporangiaceae</taxon>
        <taxon>Nonomuraea</taxon>
    </lineage>
</organism>
<dbReference type="PRINTS" id="PR00364">
    <property type="entry name" value="DISEASERSIST"/>
</dbReference>
<dbReference type="STRING" id="568860.SAMN05421811_11482"/>
<dbReference type="PANTHER" id="PTHR47691">
    <property type="entry name" value="REGULATOR-RELATED"/>
    <property type="match status" value="1"/>
</dbReference>
<evidence type="ECO:0000259" key="1">
    <source>
        <dbReference type="SMART" id="SM00382"/>
    </source>
</evidence>
<dbReference type="GO" id="GO:0043531">
    <property type="term" value="F:ADP binding"/>
    <property type="evidence" value="ECO:0007669"/>
    <property type="project" value="InterPro"/>
</dbReference>
<dbReference type="InterPro" id="IPR027417">
    <property type="entry name" value="P-loop_NTPase"/>
</dbReference>
<keyword evidence="3" id="KW-1185">Reference proteome</keyword>
<evidence type="ECO:0000313" key="2">
    <source>
        <dbReference type="EMBL" id="SEU37060.1"/>
    </source>
</evidence>
<reference evidence="2 3" key="1">
    <citation type="submission" date="2016-10" db="EMBL/GenBank/DDBJ databases">
        <authorList>
            <person name="de Groot N.N."/>
        </authorList>
    </citation>
    <scope>NUCLEOTIDE SEQUENCE [LARGE SCALE GENOMIC DNA]</scope>
    <source>
        <strain evidence="2 3">CGMCC 4.5598</strain>
    </source>
</reference>
<dbReference type="PANTHER" id="PTHR47691:SF3">
    <property type="entry name" value="HTH-TYPE TRANSCRIPTIONAL REGULATOR RV0890C-RELATED"/>
    <property type="match status" value="1"/>
</dbReference>
<accession>A0A1I0LAF9</accession>
<evidence type="ECO:0000313" key="3">
    <source>
        <dbReference type="Proteomes" id="UP000199361"/>
    </source>
</evidence>
<gene>
    <name evidence="2" type="ORF">SAMN05421811_11482</name>
</gene>
<proteinExistence type="predicted"/>
<dbReference type="SMART" id="SM00382">
    <property type="entry name" value="AAA"/>
    <property type="match status" value="1"/>
</dbReference>
<name>A0A1I0LAF9_9ACTN</name>
<dbReference type="InterPro" id="IPR003593">
    <property type="entry name" value="AAA+_ATPase"/>
</dbReference>
<dbReference type="RefSeq" id="WP_143082498.1">
    <property type="nucleotide sequence ID" value="NZ_FOHX01000014.1"/>
</dbReference>